<dbReference type="NCBIfam" id="TIGR02980">
    <property type="entry name" value="SigBFG"/>
    <property type="match status" value="1"/>
</dbReference>
<keyword evidence="4" id="KW-0804">Transcription</keyword>
<dbReference type="GO" id="GO:0006352">
    <property type="term" value="P:DNA-templated transcription initiation"/>
    <property type="evidence" value="ECO:0007669"/>
    <property type="project" value="InterPro"/>
</dbReference>
<dbReference type="SUPFAM" id="SSF88659">
    <property type="entry name" value="Sigma3 and sigma4 domains of RNA polymerase sigma factors"/>
    <property type="match status" value="2"/>
</dbReference>
<dbReference type="Proteomes" id="UP000823886">
    <property type="component" value="Unassembled WGS sequence"/>
</dbReference>
<sequence>MEEILALIGRAHQGDKEARDTLVEKNMGLVRSIARRFFNRGVEAEDLIQIGSIGLLKAIDKFDSSFDVKFSTYAVPMITGEIKRFLRDDGMVKVSRSLKETAAKAYALREAALAQEGREPSMEEIAAKLALPMEELVMAMESVTQVESLQKTIYESDGTDISLEDRLPQEKNHQEEVLDRMLLEEVLGSLNARERELIYLRFFQEKTQTCIAEKMGMSQVQVSRLEKKILGQMRNYLESGPENILEKKRHTNS</sequence>
<evidence type="ECO:0000256" key="2">
    <source>
        <dbReference type="ARBA" id="ARBA00023082"/>
    </source>
</evidence>
<proteinExistence type="predicted"/>
<reference evidence="6" key="2">
    <citation type="submission" date="2021-04" db="EMBL/GenBank/DDBJ databases">
        <authorList>
            <person name="Gilroy R."/>
        </authorList>
    </citation>
    <scope>NUCLEOTIDE SEQUENCE</scope>
    <source>
        <strain evidence="6">ChiBcec2-3848</strain>
    </source>
</reference>
<dbReference type="InterPro" id="IPR007630">
    <property type="entry name" value="RNA_pol_sigma70_r4"/>
</dbReference>
<dbReference type="InterPro" id="IPR014284">
    <property type="entry name" value="RNA_pol_sigma-70_dom"/>
</dbReference>
<dbReference type="InterPro" id="IPR013324">
    <property type="entry name" value="RNA_pol_sigma_r3/r4-like"/>
</dbReference>
<dbReference type="InterPro" id="IPR007624">
    <property type="entry name" value="RNA_pol_sigma70_r3"/>
</dbReference>
<evidence type="ECO:0000256" key="4">
    <source>
        <dbReference type="ARBA" id="ARBA00023163"/>
    </source>
</evidence>
<evidence type="ECO:0000259" key="5">
    <source>
        <dbReference type="PROSITE" id="PS00715"/>
    </source>
</evidence>
<evidence type="ECO:0000256" key="3">
    <source>
        <dbReference type="ARBA" id="ARBA00023125"/>
    </source>
</evidence>
<protein>
    <submittedName>
        <fullName evidence="6">SigF/SigG family RNA polymerase sporulation sigma factor</fullName>
    </submittedName>
</protein>
<dbReference type="NCBIfam" id="TIGR02937">
    <property type="entry name" value="sigma70-ECF"/>
    <property type="match status" value="1"/>
</dbReference>
<dbReference type="EMBL" id="DWVZ01000100">
    <property type="protein sequence ID" value="HJC63470.1"/>
    <property type="molecule type" value="Genomic_DNA"/>
</dbReference>
<feature type="domain" description="RNA polymerase sigma-70" evidence="5">
    <location>
        <begin position="46"/>
        <end position="59"/>
    </location>
</feature>
<dbReference type="PROSITE" id="PS00715">
    <property type="entry name" value="SIGMA70_1"/>
    <property type="match status" value="1"/>
</dbReference>
<reference evidence="6" key="1">
    <citation type="journal article" date="2021" name="PeerJ">
        <title>Extensive microbial diversity within the chicken gut microbiome revealed by metagenomics and culture.</title>
        <authorList>
            <person name="Gilroy R."/>
            <person name="Ravi A."/>
            <person name="Getino M."/>
            <person name="Pursley I."/>
            <person name="Horton D.L."/>
            <person name="Alikhan N.F."/>
            <person name="Baker D."/>
            <person name="Gharbi K."/>
            <person name="Hall N."/>
            <person name="Watson M."/>
            <person name="Adriaenssens E.M."/>
            <person name="Foster-Nyarko E."/>
            <person name="Jarju S."/>
            <person name="Secka A."/>
            <person name="Antonio M."/>
            <person name="Oren A."/>
            <person name="Chaudhuri R.R."/>
            <person name="La Ragione R."/>
            <person name="Hildebrand F."/>
            <person name="Pallen M.J."/>
        </authorList>
    </citation>
    <scope>NUCLEOTIDE SEQUENCE</scope>
    <source>
        <strain evidence="6">ChiBcec2-3848</strain>
    </source>
</reference>
<evidence type="ECO:0000313" key="7">
    <source>
        <dbReference type="Proteomes" id="UP000823886"/>
    </source>
</evidence>
<dbReference type="InterPro" id="IPR013325">
    <property type="entry name" value="RNA_pol_sigma_r2"/>
</dbReference>
<evidence type="ECO:0000256" key="1">
    <source>
        <dbReference type="ARBA" id="ARBA00023015"/>
    </source>
</evidence>
<dbReference type="NCBIfam" id="NF004052">
    <property type="entry name" value="PRK05572.1"/>
    <property type="match status" value="1"/>
</dbReference>
<comment type="caution">
    <text evidence="6">The sequence shown here is derived from an EMBL/GenBank/DDBJ whole genome shotgun (WGS) entry which is preliminary data.</text>
</comment>
<evidence type="ECO:0000313" key="6">
    <source>
        <dbReference type="EMBL" id="HJC63470.1"/>
    </source>
</evidence>
<dbReference type="InterPro" id="IPR036388">
    <property type="entry name" value="WH-like_DNA-bd_sf"/>
</dbReference>
<dbReference type="Pfam" id="PF04542">
    <property type="entry name" value="Sigma70_r2"/>
    <property type="match status" value="1"/>
</dbReference>
<dbReference type="SUPFAM" id="SSF88946">
    <property type="entry name" value="Sigma2 domain of RNA polymerase sigma factors"/>
    <property type="match status" value="1"/>
</dbReference>
<dbReference type="Gene3D" id="1.10.10.10">
    <property type="entry name" value="Winged helix-like DNA-binding domain superfamily/Winged helix DNA-binding domain"/>
    <property type="match status" value="2"/>
</dbReference>
<dbReference type="PANTHER" id="PTHR30385">
    <property type="entry name" value="SIGMA FACTOR F FLAGELLAR"/>
    <property type="match status" value="1"/>
</dbReference>
<gene>
    <name evidence="6" type="ORF">H9753_07620</name>
</gene>
<dbReference type="PRINTS" id="PR00046">
    <property type="entry name" value="SIGMA70FCT"/>
</dbReference>
<dbReference type="PANTHER" id="PTHR30385:SF4">
    <property type="entry name" value="RNA POLYMERASE SIGMA-E FACTOR"/>
    <property type="match status" value="1"/>
</dbReference>
<dbReference type="InterPro" id="IPR007627">
    <property type="entry name" value="RNA_pol_sigma70_r2"/>
</dbReference>
<dbReference type="AlphaFoldDB" id="A0A9D2PP62"/>
<keyword evidence="2" id="KW-0731">Sigma factor</keyword>
<name>A0A9D2PP62_9FIRM</name>
<dbReference type="InterPro" id="IPR014322">
    <property type="entry name" value="RNA_pol_sigma-B/F/G"/>
</dbReference>
<dbReference type="Pfam" id="PF04539">
    <property type="entry name" value="Sigma70_r3"/>
    <property type="match status" value="1"/>
</dbReference>
<keyword evidence="1" id="KW-0805">Transcription regulation</keyword>
<dbReference type="CDD" id="cd06171">
    <property type="entry name" value="Sigma70_r4"/>
    <property type="match status" value="1"/>
</dbReference>
<dbReference type="Pfam" id="PF04545">
    <property type="entry name" value="Sigma70_r4"/>
    <property type="match status" value="1"/>
</dbReference>
<dbReference type="GO" id="GO:0003677">
    <property type="term" value="F:DNA binding"/>
    <property type="evidence" value="ECO:0007669"/>
    <property type="project" value="UniProtKB-KW"/>
</dbReference>
<dbReference type="GO" id="GO:0016987">
    <property type="term" value="F:sigma factor activity"/>
    <property type="evidence" value="ECO:0007669"/>
    <property type="project" value="UniProtKB-KW"/>
</dbReference>
<organism evidence="6 7">
    <name type="scientific">Candidatus Blautia merdavium</name>
    <dbReference type="NCBI Taxonomy" id="2838494"/>
    <lineage>
        <taxon>Bacteria</taxon>
        <taxon>Bacillati</taxon>
        <taxon>Bacillota</taxon>
        <taxon>Clostridia</taxon>
        <taxon>Lachnospirales</taxon>
        <taxon>Lachnospiraceae</taxon>
        <taxon>Blautia</taxon>
    </lineage>
</organism>
<dbReference type="PIRSF" id="PIRSF000770">
    <property type="entry name" value="RNA_pol_sigma-SigE/K"/>
    <property type="match status" value="1"/>
</dbReference>
<dbReference type="Gene3D" id="1.20.120.1810">
    <property type="match status" value="1"/>
</dbReference>
<dbReference type="InterPro" id="IPR000943">
    <property type="entry name" value="RNA_pol_sigma70"/>
</dbReference>
<accession>A0A9D2PP62</accession>
<keyword evidence="3" id="KW-0238">DNA-binding</keyword>